<evidence type="ECO:0000313" key="2">
    <source>
        <dbReference type="Proteomes" id="UP000315295"/>
    </source>
</evidence>
<proteinExistence type="predicted"/>
<sequence>MHGAKWLDKIKDLKKLGMCQGKEENKLRTKEDKETIKNEERLVKLALSCRYLS</sequence>
<dbReference type="Proteomes" id="UP000315295">
    <property type="component" value="Unassembled WGS sequence"/>
</dbReference>
<comment type="caution">
    <text evidence="1">The sequence shown here is derived from an EMBL/GenBank/DDBJ whole genome shotgun (WGS) entry which is preliminary data.</text>
</comment>
<accession>A0A540N4X1</accession>
<gene>
    <name evidence="1" type="ORF">C1H46_008379</name>
</gene>
<dbReference type="AlphaFoldDB" id="A0A540N4X1"/>
<dbReference type="EMBL" id="VIEB01000111">
    <property type="protein sequence ID" value="TQE06069.1"/>
    <property type="molecule type" value="Genomic_DNA"/>
</dbReference>
<name>A0A540N4X1_MALBA</name>
<organism evidence="1 2">
    <name type="scientific">Malus baccata</name>
    <name type="common">Siberian crab apple</name>
    <name type="synonym">Pyrus baccata</name>
    <dbReference type="NCBI Taxonomy" id="106549"/>
    <lineage>
        <taxon>Eukaryota</taxon>
        <taxon>Viridiplantae</taxon>
        <taxon>Streptophyta</taxon>
        <taxon>Embryophyta</taxon>
        <taxon>Tracheophyta</taxon>
        <taxon>Spermatophyta</taxon>
        <taxon>Magnoliopsida</taxon>
        <taxon>eudicotyledons</taxon>
        <taxon>Gunneridae</taxon>
        <taxon>Pentapetalae</taxon>
        <taxon>rosids</taxon>
        <taxon>fabids</taxon>
        <taxon>Rosales</taxon>
        <taxon>Rosaceae</taxon>
        <taxon>Amygdaloideae</taxon>
        <taxon>Maleae</taxon>
        <taxon>Malus</taxon>
    </lineage>
</organism>
<evidence type="ECO:0000313" key="1">
    <source>
        <dbReference type="EMBL" id="TQE06069.1"/>
    </source>
</evidence>
<protein>
    <submittedName>
        <fullName evidence="1">Uncharacterized protein</fullName>
    </submittedName>
</protein>
<keyword evidence="2" id="KW-1185">Reference proteome</keyword>
<reference evidence="1 2" key="1">
    <citation type="journal article" date="2019" name="G3 (Bethesda)">
        <title>Sequencing of a Wild Apple (Malus baccata) Genome Unravels the Differences Between Cultivated and Wild Apple Species Regarding Disease Resistance and Cold Tolerance.</title>
        <authorList>
            <person name="Chen X."/>
        </authorList>
    </citation>
    <scope>NUCLEOTIDE SEQUENCE [LARGE SCALE GENOMIC DNA]</scope>
    <source>
        <strain evidence="2">cv. Shandingzi</strain>
        <tissue evidence="1">Leaves</tissue>
    </source>
</reference>